<keyword evidence="3" id="KW-1185">Reference proteome</keyword>
<evidence type="ECO:0000256" key="1">
    <source>
        <dbReference type="SAM" id="MobiDB-lite"/>
    </source>
</evidence>
<feature type="compositionally biased region" description="Acidic residues" evidence="1">
    <location>
        <begin position="156"/>
        <end position="170"/>
    </location>
</feature>
<dbReference type="Proteomes" id="UP001240984">
    <property type="component" value="Unassembled WGS sequence"/>
</dbReference>
<organism evidence="2 3">
    <name type="scientific">Catenuloplanes nepalensis</name>
    <dbReference type="NCBI Taxonomy" id="587533"/>
    <lineage>
        <taxon>Bacteria</taxon>
        <taxon>Bacillati</taxon>
        <taxon>Actinomycetota</taxon>
        <taxon>Actinomycetes</taxon>
        <taxon>Micromonosporales</taxon>
        <taxon>Micromonosporaceae</taxon>
        <taxon>Catenuloplanes</taxon>
    </lineage>
</organism>
<sequence length="327" mass="34800">MEERELHAATRWEWEAILMRARLRGLIPAKGKRGGVSPATLRAVAFVLASHSDADTGTRIWPGDATVAVETEVGVQVVQAVRRALVEVGLLRKVRSRSRRERQGDEYQLTIPSDLMERLDVLSPAAVKVAAERVYAARRGKRGGSDGTPTPPQPDASEEVPSDPPQDEADDPRGESDGTPTEAHVGDPKQPPRAADDDRRGGSDGIPDSGCGGSDGAAVGDPSARDTRPGPTTRPTNPTTPGFSADVTTSRANDSVEDPDSVADGEPADAPPERCPDHPAMLAGHRESDGKPRCPFCRALSAPRPDYRAWDAERGRLAPVIPLHPAA</sequence>
<comment type="caution">
    <text evidence="2">The sequence shown here is derived from an EMBL/GenBank/DDBJ whole genome shotgun (WGS) entry which is preliminary data.</text>
</comment>
<accession>A0ABT9N755</accession>
<dbReference type="RefSeq" id="WP_306838184.1">
    <property type="nucleotide sequence ID" value="NZ_JAUSRA010000001.1"/>
</dbReference>
<feature type="region of interest" description="Disordered" evidence="1">
    <location>
        <begin position="138"/>
        <end position="293"/>
    </location>
</feature>
<evidence type="ECO:0000313" key="2">
    <source>
        <dbReference type="EMBL" id="MDP9799368.1"/>
    </source>
</evidence>
<evidence type="ECO:0008006" key="4">
    <source>
        <dbReference type="Google" id="ProtNLM"/>
    </source>
</evidence>
<feature type="compositionally biased region" description="Low complexity" evidence="1">
    <location>
        <begin position="229"/>
        <end position="242"/>
    </location>
</feature>
<gene>
    <name evidence="2" type="ORF">J2S43_007880</name>
</gene>
<proteinExistence type="predicted"/>
<reference evidence="2 3" key="1">
    <citation type="submission" date="2023-07" db="EMBL/GenBank/DDBJ databases">
        <title>Sequencing the genomes of 1000 actinobacteria strains.</title>
        <authorList>
            <person name="Klenk H.-P."/>
        </authorList>
    </citation>
    <scope>NUCLEOTIDE SEQUENCE [LARGE SCALE GENOMIC DNA]</scope>
    <source>
        <strain evidence="2 3">DSM 44710</strain>
    </source>
</reference>
<dbReference type="EMBL" id="JAUSRA010000001">
    <property type="protein sequence ID" value="MDP9799368.1"/>
    <property type="molecule type" value="Genomic_DNA"/>
</dbReference>
<name>A0ABT9N755_9ACTN</name>
<feature type="compositionally biased region" description="Acidic residues" evidence="1">
    <location>
        <begin position="255"/>
        <end position="267"/>
    </location>
</feature>
<evidence type="ECO:0000313" key="3">
    <source>
        <dbReference type="Proteomes" id="UP001240984"/>
    </source>
</evidence>
<protein>
    <recommendedName>
        <fullName evidence="4">Helix-turn-helix domain-containing protein</fullName>
    </recommendedName>
</protein>